<dbReference type="AlphaFoldDB" id="A0A6A7ZM41"/>
<reference evidence="1" key="1">
    <citation type="journal article" date="2013" name="Genome Biol.">
        <title>Comparative genomics of the core and accessory genomes of 48 Sinorhizobium strains comprising five genospecies.</title>
        <authorList>
            <person name="Sugawara M."/>
            <person name="Epstein B."/>
            <person name="Badgley B.D."/>
            <person name="Unno T."/>
            <person name="Xu L."/>
            <person name="Reese J."/>
            <person name="Gyaneshwar P."/>
            <person name="Denny R."/>
            <person name="Mudge J."/>
            <person name="Bharti A.K."/>
            <person name="Farmer A.D."/>
            <person name="May G.D."/>
            <person name="Woodward J.E."/>
            <person name="Medigue C."/>
            <person name="Vallenet D."/>
            <person name="Lajus A."/>
            <person name="Rouy Z."/>
            <person name="Martinez-Vaz B."/>
            <person name="Tiffin P."/>
            <person name="Young N.D."/>
            <person name="Sadowsky M.J."/>
        </authorList>
    </citation>
    <scope>NUCLEOTIDE SEQUENCE</scope>
    <source>
        <strain evidence="1">M30</strain>
    </source>
</reference>
<name>A0A6A7ZM41_RHIML</name>
<gene>
    <name evidence="1" type="ORF">GHK45_04535</name>
    <name evidence="2" type="ORF">GHK45_16075</name>
</gene>
<sequence length="164" mass="17971">MRPRKAAARLPNAWLPGADWADRYEVLVLSERMTAAEAAGRALGRAPRWVGNLLSFRNRLAPLVGLNATADTRNSDLVANLPLMHSDDRKTVFGYDDHHLLFRLVVDVGEGPADGQIVGITTLVRSRSLMGWLYLAAAIPFHKAIIPSLLTVVEQPGQNTPGRK</sequence>
<proteinExistence type="predicted"/>
<evidence type="ECO:0000313" key="1">
    <source>
        <dbReference type="EMBL" id="MQW03098.1"/>
    </source>
</evidence>
<dbReference type="EMBL" id="WISP01000120">
    <property type="protein sequence ID" value="MQW05236.1"/>
    <property type="molecule type" value="Genomic_DNA"/>
</dbReference>
<evidence type="ECO:0000313" key="2">
    <source>
        <dbReference type="EMBL" id="MQW05236.1"/>
    </source>
</evidence>
<protein>
    <submittedName>
        <fullName evidence="1">DUF2867 domain-containing protein</fullName>
    </submittedName>
</protein>
<dbReference type="Pfam" id="PF11066">
    <property type="entry name" value="DUF2867"/>
    <property type="match status" value="1"/>
</dbReference>
<organism evidence="1">
    <name type="scientific">Rhizobium meliloti</name>
    <name type="common">Ensifer meliloti</name>
    <name type="synonym">Sinorhizobium meliloti</name>
    <dbReference type="NCBI Taxonomy" id="382"/>
    <lineage>
        <taxon>Bacteria</taxon>
        <taxon>Pseudomonadati</taxon>
        <taxon>Pseudomonadota</taxon>
        <taxon>Alphaproteobacteria</taxon>
        <taxon>Hyphomicrobiales</taxon>
        <taxon>Rhizobiaceae</taxon>
        <taxon>Sinorhizobium/Ensifer group</taxon>
        <taxon>Sinorhizobium</taxon>
    </lineage>
</organism>
<comment type="caution">
    <text evidence="1">The sequence shown here is derived from an EMBL/GenBank/DDBJ whole genome shotgun (WGS) entry which is preliminary data.</text>
</comment>
<dbReference type="InterPro" id="IPR021295">
    <property type="entry name" value="DUF2867"/>
</dbReference>
<dbReference type="EMBL" id="WISP01000041">
    <property type="protein sequence ID" value="MQW03098.1"/>
    <property type="molecule type" value="Genomic_DNA"/>
</dbReference>
<accession>A0A6A7ZM41</accession>